<organism evidence="2 3">
    <name type="scientific">Sphenostylis stenocarpa</name>
    <dbReference type="NCBI Taxonomy" id="92480"/>
    <lineage>
        <taxon>Eukaryota</taxon>
        <taxon>Viridiplantae</taxon>
        <taxon>Streptophyta</taxon>
        <taxon>Embryophyta</taxon>
        <taxon>Tracheophyta</taxon>
        <taxon>Spermatophyta</taxon>
        <taxon>Magnoliopsida</taxon>
        <taxon>eudicotyledons</taxon>
        <taxon>Gunneridae</taxon>
        <taxon>Pentapetalae</taxon>
        <taxon>rosids</taxon>
        <taxon>fabids</taxon>
        <taxon>Fabales</taxon>
        <taxon>Fabaceae</taxon>
        <taxon>Papilionoideae</taxon>
        <taxon>50 kb inversion clade</taxon>
        <taxon>NPAAA clade</taxon>
        <taxon>indigoferoid/millettioid clade</taxon>
        <taxon>Phaseoleae</taxon>
        <taxon>Sphenostylis</taxon>
    </lineage>
</organism>
<dbReference type="EMBL" id="OY731408">
    <property type="protein sequence ID" value="CAJ1979374.1"/>
    <property type="molecule type" value="Genomic_DNA"/>
</dbReference>
<dbReference type="AlphaFoldDB" id="A0AA86W602"/>
<protein>
    <submittedName>
        <fullName evidence="2">Uncharacterized protein</fullName>
    </submittedName>
</protein>
<name>A0AA86W602_9FABA</name>
<evidence type="ECO:0000313" key="3">
    <source>
        <dbReference type="Proteomes" id="UP001189624"/>
    </source>
</evidence>
<gene>
    <name evidence="2" type="ORF">AYBTSS11_LOCUS31589</name>
</gene>
<reference evidence="2" key="1">
    <citation type="submission" date="2023-10" db="EMBL/GenBank/DDBJ databases">
        <authorList>
            <person name="Domelevo Entfellner J.-B."/>
        </authorList>
    </citation>
    <scope>NUCLEOTIDE SEQUENCE</scope>
</reference>
<feature type="region of interest" description="Disordered" evidence="1">
    <location>
        <begin position="1"/>
        <end position="27"/>
    </location>
</feature>
<evidence type="ECO:0000256" key="1">
    <source>
        <dbReference type="SAM" id="MobiDB-lite"/>
    </source>
</evidence>
<accession>A0AA86W602</accession>
<sequence length="85" mass="8962">MPQMERTVTRSDSRPAPTRRLPPPRGLIKIRAVKTLLSAVTSFASSLVPRPPGNGESDGTSHTTHTSPSTTPPLPSAYNSDAASP</sequence>
<dbReference type="Proteomes" id="UP001189624">
    <property type="component" value="Chromosome 11"/>
</dbReference>
<dbReference type="Gramene" id="rna-AYBTSS11_LOCUS31589">
    <property type="protein sequence ID" value="CAJ1979374.1"/>
    <property type="gene ID" value="gene-AYBTSS11_LOCUS31589"/>
</dbReference>
<feature type="region of interest" description="Disordered" evidence="1">
    <location>
        <begin position="44"/>
        <end position="85"/>
    </location>
</feature>
<keyword evidence="3" id="KW-1185">Reference proteome</keyword>
<evidence type="ECO:0000313" key="2">
    <source>
        <dbReference type="EMBL" id="CAJ1979374.1"/>
    </source>
</evidence>
<feature type="compositionally biased region" description="Low complexity" evidence="1">
    <location>
        <begin position="60"/>
        <end position="69"/>
    </location>
</feature>
<proteinExistence type="predicted"/>